<evidence type="ECO:0000256" key="3">
    <source>
        <dbReference type="ARBA" id="ARBA00023143"/>
    </source>
</evidence>
<keyword evidence="7" id="KW-0282">Flagellum</keyword>
<comment type="function">
    <text evidence="4">A flexible structure which links the flagellar filament to the drive apparatus in the basal body.</text>
</comment>
<dbReference type="GO" id="GO:0009425">
    <property type="term" value="C:bacterial-type flagellum basal body"/>
    <property type="evidence" value="ECO:0007669"/>
    <property type="project" value="UniProtKB-SubCell"/>
</dbReference>
<keyword evidence="3 4" id="KW-0975">Bacterial flagellum</keyword>
<dbReference type="InterPro" id="IPR001444">
    <property type="entry name" value="Flag_bb_rod_N"/>
</dbReference>
<dbReference type="Pfam" id="PF00460">
    <property type="entry name" value="Flg_bb_rod"/>
    <property type="match status" value="1"/>
</dbReference>
<dbReference type="GO" id="GO:0009424">
    <property type="term" value="C:bacterial-type flagellum hook"/>
    <property type="evidence" value="ECO:0007669"/>
    <property type="project" value="TreeGrafter"/>
</dbReference>
<dbReference type="NCBIfam" id="TIGR03506">
    <property type="entry name" value="FlgEFG_subfam"/>
    <property type="match status" value="1"/>
</dbReference>
<dbReference type="Pfam" id="PF06429">
    <property type="entry name" value="Flg_bbr_C"/>
    <property type="match status" value="1"/>
</dbReference>
<dbReference type="RefSeq" id="WP_184147302.1">
    <property type="nucleotide sequence ID" value="NZ_JACHFM010000001.1"/>
</dbReference>
<proteinExistence type="inferred from homology"/>
<dbReference type="PANTHER" id="PTHR30435:SF1">
    <property type="entry name" value="FLAGELLAR HOOK PROTEIN FLGE"/>
    <property type="match status" value="1"/>
</dbReference>
<evidence type="ECO:0000256" key="1">
    <source>
        <dbReference type="ARBA" id="ARBA00004117"/>
    </source>
</evidence>
<keyword evidence="8" id="KW-1185">Reference proteome</keyword>
<feature type="domain" description="Flagellar basal-body/hook protein C-terminal" evidence="6">
    <location>
        <begin position="407"/>
        <end position="449"/>
    </location>
</feature>
<keyword evidence="7" id="KW-0966">Cell projection</keyword>
<dbReference type="InterPro" id="IPR020013">
    <property type="entry name" value="Flagellar_FlgE/F/G"/>
</dbReference>
<dbReference type="GO" id="GO:0071978">
    <property type="term" value="P:bacterial-type flagellum-dependent swarming motility"/>
    <property type="evidence" value="ECO:0007669"/>
    <property type="project" value="TreeGrafter"/>
</dbReference>
<evidence type="ECO:0000259" key="6">
    <source>
        <dbReference type="Pfam" id="PF06429"/>
    </source>
</evidence>
<gene>
    <name evidence="7" type="ORF">HNP73_000797</name>
</gene>
<dbReference type="PANTHER" id="PTHR30435">
    <property type="entry name" value="FLAGELLAR PROTEIN"/>
    <property type="match status" value="1"/>
</dbReference>
<dbReference type="AlphaFoldDB" id="A0A840SLY0"/>
<evidence type="ECO:0000313" key="8">
    <source>
        <dbReference type="Proteomes" id="UP000549457"/>
    </source>
</evidence>
<comment type="similarity">
    <text evidence="2 4">Belongs to the flagella basal body rod proteins family.</text>
</comment>
<evidence type="ECO:0000256" key="4">
    <source>
        <dbReference type="RuleBase" id="RU362116"/>
    </source>
</evidence>
<dbReference type="InterPro" id="IPR037925">
    <property type="entry name" value="FlgE/F/G-like"/>
</dbReference>
<accession>A0A840SLY0</accession>
<dbReference type="Proteomes" id="UP000549457">
    <property type="component" value="Unassembled WGS sequence"/>
</dbReference>
<comment type="caution">
    <text evidence="7">The sequence shown here is derived from an EMBL/GenBank/DDBJ whole genome shotgun (WGS) entry which is preliminary data.</text>
</comment>
<keyword evidence="7" id="KW-0969">Cilium</keyword>
<evidence type="ECO:0000313" key="7">
    <source>
        <dbReference type="EMBL" id="MBB5220876.1"/>
    </source>
</evidence>
<name>A0A840SLY0_9RHOB</name>
<organism evidence="7 8">
    <name type="scientific">Amaricoccus macauensis</name>
    <dbReference type="NCBI Taxonomy" id="57001"/>
    <lineage>
        <taxon>Bacteria</taxon>
        <taxon>Pseudomonadati</taxon>
        <taxon>Pseudomonadota</taxon>
        <taxon>Alphaproteobacteria</taxon>
        <taxon>Rhodobacterales</taxon>
        <taxon>Paracoccaceae</taxon>
        <taxon>Amaricoccus</taxon>
    </lineage>
</organism>
<feature type="domain" description="Flagellar basal body rod protein N-terminal" evidence="5">
    <location>
        <begin position="7"/>
        <end position="37"/>
    </location>
</feature>
<evidence type="ECO:0000256" key="2">
    <source>
        <dbReference type="ARBA" id="ARBA00009677"/>
    </source>
</evidence>
<evidence type="ECO:0000259" key="5">
    <source>
        <dbReference type="Pfam" id="PF00460"/>
    </source>
</evidence>
<comment type="subcellular location">
    <subcellularLocation>
        <location evidence="1 4">Bacterial flagellum basal body</location>
    </subcellularLocation>
</comment>
<sequence length="451" mass="46050">MGISSSLNAGVSGLNANANKLATISDNIANSQTNGYKRADVDFSSLAVSDNSAPNTIGGGRWFTAGGVRTGAIWDIEQKGALATTSNSTDIAIAGRGMLPVTSIASVDETGQGLPFMLTSTGSFDTDADGYLRTSSGLVLLGWAANPDGTIPAYPRDSSQGLRPVQVNLSGAAAEPTTSIDLNVTLPATATQLTGTGSGTVQTVTTEYFDNLGASKTLSFGFTPTVAASGSAGTNTWTLDIVDQATGASGGSYGIVFDDSSTNAGNVLSVTQLSGGTAPVTSAYDAGTGDLTLDFGNQTIAVGLGSDSGGASHMTQLGSNFLQTGLTKDGSGAGTFSGLSVDENGILHASYSTGFTKALYQIPVADVPNPDGLTVLDNQTFSISRASGSLYLWNAGQGPTGEMRGYSLEQSTTDIADELTHLIQTQRAYSSNAKIIQTVDEMLQETTNLKR</sequence>
<dbReference type="SUPFAM" id="SSF117143">
    <property type="entry name" value="Flagellar hook protein flgE"/>
    <property type="match status" value="1"/>
</dbReference>
<dbReference type="EMBL" id="JACHFM010000001">
    <property type="protein sequence ID" value="MBB5220876.1"/>
    <property type="molecule type" value="Genomic_DNA"/>
</dbReference>
<reference evidence="7 8" key="1">
    <citation type="submission" date="2020-08" db="EMBL/GenBank/DDBJ databases">
        <title>Genomic Encyclopedia of Type Strains, Phase IV (KMG-IV): sequencing the most valuable type-strain genomes for metagenomic binning, comparative biology and taxonomic classification.</title>
        <authorList>
            <person name="Goeker M."/>
        </authorList>
    </citation>
    <scope>NUCLEOTIDE SEQUENCE [LARGE SCALE GENOMIC DNA]</scope>
    <source>
        <strain evidence="7 8">DSM 101730</strain>
    </source>
</reference>
<protein>
    <recommendedName>
        <fullName evidence="4">Flagellar hook protein FlgE</fullName>
    </recommendedName>
</protein>
<dbReference type="GO" id="GO:0005829">
    <property type="term" value="C:cytosol"/>
    <property type="evidence" value="ECO:0007669"/>
    <property type="project" value="TreeGrafter"/>
</dbReference>
<dbReference type="InterPro" id="IPR010930">
    <property type="entry name" value="Flg_bb/hook_C_dom"/>
</dbReference>